<evidence type="ECO:0000313" key="3">
    <source>
        <dbReference type="Proteomes" id="UP000483035"/>
    </source>
</evidence>
<evidence type="ECO:0000313" key="2">
    <source>
        <dbReference type="EMBL" id="NEI72420.1"/>
    </source>
</evidence>
<name>A0A6L9UEF4_9HYPH</name>
<evidence type="ECO:0000259" key="1">
    <source>
        <dbReference type="Pfam" id="PF02627"/>
    </source>
</evidence>
<dbReference type="Pfam" id="PF02627">
    <property type="entry name" value="CMD"/>
    <property type="match status" value="1"/>
</dbReference>
<dbReference type="SUPFAM" id="SSF69118">
    <property type="entry name" value="AhpD-like"/>
    <property type="match status" value="1"/>
</dbReference>
<dbReference type="RefSeq" id="WP_163989780.1">
    <property type="nucleotide sequence ID" value="NZ_WUEY01000012.1"/>
</dbReference>
<dbReference type="InterPro" id="IPR052512">
    <property type="entry name" value="4CMD/NDH-1_regulator"/>
</dbReference>
<proteinExistence type="predicted"/>
<comment type="caution">
    <text evidence="2">The sequence shown here is derived from an EMBL/GenBank/DDBJ whole genome shotgun (WGS) entry which is preliminary data.</text>
</comment>
<dbReference type="Proteomes" id="UP000483035">
    <property type="component" value="Unassembled WGS sequence"/>
</dbReference>
<feature type="domain" description="Carboxymuconolactone decarboxylase-like" evidence="1">
    <location>
        <begin position="39"/>
        <end position="118"/>
    </location>
</feature>
<dbReference type="Gene3D" id="1.20.1290.10">
    <property type="entry name" value="AhpD-like"/>
    <property type="match status" value="1"/>
</dbReference>
<organism evidence="2 3">
    <name type="scientific">Rhizobium lusitanum</name>
    <dbReference type="NCBI Taxonomy" id="293958"/>
    <lineage>
        <taxon>Bacteria</taxon>
        <taxon>Pseudomonadati</taxon>
        <taxon>Pseudomonadota</taxon>
        <taxon>Alphaproteobacteria</taxon>
        <taxon>Hyphomicrobiales</taxon>
        <taxon>Rhizobiaceae</taxon>
        <taxon>Rhizobium/Agrobacterium group</taxon>
        <taxon>Rhizobium</taxon>
    </lineage>
</organism>
<protein>
    <submittedName>
        <fullName evidence="2">4-carboxymuconolactone decarboxylase</fullName>
    </submittedName>
</protein>
<dbReference type="EMBL" id="WUEY01000012">
    <property type="protein sequence ID" value="NEI72420.1"/>
    <property type="molecule type" value="Genomic_DNA"/>
</dbReference>
<dbReference type="InterPro" id="IPR003779">
    <property type="entry name" value="CMD-like"/>
</dbReference>
<reference evidence="2 3" key="1">
    <citation type="submission" date="2019-12" db="EMBL/GenBank/DDBJ databases">
        <title>Rhizobium genotypes associated with high levels of biological nitrogen fixation by grain legumes in a temperate-maritime cropping system.</title>
        <authorList>
            <person name="Maluk M."/>
            <person name="Francesc Ferrando Molina F."/>
            <person name="Lopez Del Egido L."/>
            <person name="Lafos M."/>
            <person name="Langarica-Fuentes A."/>
            <person name="Gebre Yohannes G."/>
            <person name="Young M.W."/>
            <person name="Martin P."/>
            <person name="Gantlett R."/>
            <person name="Kenicer G."/>
            <person name="Hawes C."/>
            <person name="Begg G.S."/>
            <person name="Quilliam R.S."/>
            <person name="Squire G.R."/>
            <person name="Poole P.S."/>
            <person name="Young P.W."/>
            <person name="Iannetta P.M."/>
            <person name="James E.K."/>
        </authorList>
    </citation>
    <scope>NUCLEOTIDE SEQUENCE [LARGE SCALE GENOMIC DNA]</scope>
    <source>
        <strain evidence="2 3">JHI1118</strain>
    </source>
</reference>
<gene>
    <name evidence="2" type="ORF">GR212_22820</name>
</gene>
<dbReference type="AlphaFoldDB" id="A0A6L9UEF4"/>
<accession>A0A6L9UEF4</accession>
<dbReference type="PANTHER" id="PTHR33570:SF2">
    <property type="entry name" value="CARBOXYMUCONOLACTONE DECARBOXYLASE-LIKE DOMAIN-CONTAINING PROTEIN"/>
    <property type="match status" value="1"/>
</dbReference>
<dbReference type="PANTHER" id="PTHR33570">
    <property type="entry name" value="4-CARBOXYMUCONOLACTONE DECARBOXYLASE FAMILY PROTEIN"/>
    <property type="match status" value="1"/>
</dbReference>
<dbReference type="GO" id="GO:0051920">
    <property type="term" value="F:peroxiredoxin activity"/>
    <property type="evidence" value="ECO:0007669"/>
    <property type="project" value="InterPro"/>
</dbReference>
<dbReference type="InterPro" id="IPR029032">
    <property type="entry name" value="AhpD-like"/>
</dbReference>
<sequence>MSESEAWKAGNSIRREVLGDDYVDRSYSAASDFTRLMVDYVTEHCWGTVWTREGLDKRTRSLVTLAMLAALQQENEISAHVKGAVRNGCSVSEIQETLLQAMVYCGIPAGINAFKAADKSLREVAEQSGRK</sequence>